<feature type="region of interest" description="Disordered" evidence="1">
    <location>
        <begin position="1"/>
        <end position="30"/>
    </location>
</feature>
<proteinExistence type="predicted"/>
<dbReference type="AlphaFoldDB" id="A0A8C0ZC58"/>
<evidence type="ECO:0000313" key="2">
    <source>
        <dbReference type="Ensembl" id="ENSCCEP00000009533.1"/>
    </source>
</evidence>
<reference evidence="2" key="2">
    <citation type="submission" date="2025-09" db="UniProtKB">
        <authorList>
            <consortium name="Ensembl"/>
        </authorList>
    </citation>
    <scope>IDENTIFICATION</scope>
</reference>
<organism evidence="2 3">
    <name type="scientific">Cyanistes caeruleus</name>
    <name type="common">Eurasian blue tit</name>
    <name type="synonym">Parus caeruleus</name>
    <dbReference type="NCBI Taxonomy" id="156563"/>
    <lineage>
        <taxon>Eukaryota</taxon>
        <taxon>Metazoa</taxon>
        <taxon>Chordata</taxon>
        <taxon>Craniata</taxon>
        <taxon>Vertebrata</taxon>
        <taxon>Euteleostomi</taxon>
        <taxon>Archelosauria</taxon>
        <taxon>Archosauria</taxon>
        <taxon>Dinosauria</taxon>
        <taxon>Saurischia</taxon>
        <taxon>Theropoda</taxon>
        <taxon>Coelurosauria</taxon>
        <taxon>Aves</taxon>
        <taxon>Neognathae</taxon>
        <taxon>Neoaves</taxon>
        <taxon>Telluraves</taxon>
        <taxon>Australaves</taxon>
        <taxon>Passeriformes</taxon>
        <taxon>Paridae</taxon>
        <taxon>Cyanistes</taxon>
    </lineage>
</organism>
<sequence length="71" mass="8030">QPQPEQRVEGQRGARAAAGRRSRPEGRRREAGAQAALILNILLCKCNTPFPDFFWKHFNCWPLADVGARQN</sequence>
<name>A0A8C0ZC58_CYACU</name>
<accession>A0A8C0ZC58</accession>
<evidence type="ECO:0000313" key="3">
    <source>
        <dbReference type="Proteomes" id="UP000694410"/>
    </source>
</evidence>
<evidence type="ECO:0000256" key="1">
    <source>
        <dbReference type="SAM" id="MobiDB-lite"/>
    </source>
</evidence>
<protein>
    <submittedName>
        <fullName evidence="2">Uncharacterized protein</fullName>
    </submittedName>
</protein>
<reference evidence="2" key="1">
    <citation type="submission" date="2025-08" db="UniProtKB">
        <authorList>
            <consortium name="Ensembl"/>
        </authorList>
    </citation>
    <scope>IDENTIFICATION</scope>
</reference>
<feature type="compositionally biased region" description="Basic and acidic residues" evidence="1">
    <location>
        <begin position="1"/>
        <end position="12"/>
    </location>
</feature>
<dbReference type="Ensembl" id="ENSCCET00000015074.1">
    <property type="protein sequence ID" value="ENSCCEP00000009533.1"/>
    <property type="gene ID" value="ENSCCEG00000009655.1"/>
</dbReference>
<keyword evidence="3" id="KW-1185">Reference proteome</keyword>
<dbReference type="Proteomes" id="UP000694410">
    <property type="component" value="Unplaced"/>
</dbReference>